<sequence length="335" mass="38779">MASVERELTHFAEQCRKQRFSEAEMRSICQPLAWHVRLGQLRWWTQWLLLPGLLVYLLWSYCDTCAWTASALGRLLLIQLLPYWNWTPYYNAKCLIERGAAEQRLKPKILGKHETLWENCALCEQLERIPIASNVSYSLLEAQYLERGLPVIVTDCQQHLELDDLLLQLLDGPPELLASEPCDVSSNLMLRQLFNLDAALQKIPATAAWHLQFRNCESSAVKASRLYAGKPYYYPLHLEPYYSSWLLMAHQQQRPLTEIHVRGLIFVQQLSGHFEWRLRPKQPCDEGICPNLSLRLTAGEGLVYATDLWRLSYGLQQPNVSHSSIATVFEVNWQL</sequence>
<evidence type="ECO:0000313" key="1">
    <source>
        <dbReference type="EMBL" id="EDW57210.1"/>
    </source>
</evidence>
<dbReference type="PhylomeDB" id="B4MFN9"/>
<name>B4MFN9_DROVI</name>
<dbReference type="eggNOG" id="ENOG502QV1Q">
    <property type="taxonomic scope" value="Eukaryota"/>
</dbReference>
<dbReference type="Proteomes" id="UP000008792">
    <property type="component" value="Unassembled WGS sequence"/>
</dbReference>
<dbReference type="KEGG" id="dvi:6636313"/>
<reference evidence="1 2" key="1">
    <citation type="journal article" date="2007" name="Nature">
        <title>Evolution of genes and genomes on the Drosophila phylogeny.</title>
        <authorList>
            <consortium name="Drosophila 12 Genomes Consortium"/>
            <person name="Clark A.G."/>
            <person name="Eisen M.B."/>
            <person name="Smith D.R."/>
            <person name="Bergman C.M."/>
            <person name="Oliver B."/>
            <person name="Markow T.A."/>
            <person name="Kaufman T.C."/>
            <person name="Kellis M."/>
            <person name="Gelbart W."/>
            <person name="Iyer V.N."/>
            <person name="Pollard D.A."/>
            <person name="Sackton T.B."/>
            <person name="Larracuente A.M."/>
            <person name="Singh N.D."/>
            <person name="Abad J.P."/>
            <person name="Abt D.N."/>
            <person name="Adryan B."/>
            <person name="Aguade M."/>
            <person name="Akashi H."/>
            <person name="Anderson W.W."/>
            <person name="Aquadro C.F."/>
            <person name="Ardell D.H."/>
            <person name="Arguello R."/>
            <person name="Artieri C.G."/>
            <person name="Barbash D.A."/>
            <person name="Barker D."/>
            <person name="Barsanti P."/>
            <person name="Batterham P."/>
            <person name="Batzoglou S."/>
            <person name="Begun D."/>
            <person name="Bhutkar A."/>
            <person name="Blanco E."/>
            <person name="Bosak S.A."/>
            <person name="Bradley R.K."/>
            <person name="Brand A.D."/>
            <person name="Brent M.R."/>
            <person name="Brooks A.N."/>
            <person name="Brown R.H."/>
            <person name="Butlin R.K."/>
            <person name="Caggese C."/>
            <person name="Calvi B.R."/>
            <person name="Bernardo de Carvalho A."/>
            <person name="Caspi A."/>
            <person name="Castrezana S."/>
            <person name="Celniker S.E."/>
            <person name="Chang J.L."/>
            <person name="Chapple C."/>
            <person name="Chatterji S."/>
            <person name="Chinwalla A."/>
            <person name="Civetta A."/>
            <person name="Clifton S.W."/>
            <person name="Comeron J.M."/>
            <person name="Costello J.C."/>
            <person name="Coyne J.A."/>
            <person name="Daub J."/>
            <person name="David R.G."/>
            <person name="Delcher A.L."/>
            <person name="Delehaunty K."/>
            <person name="Do C.B."/>
            <person name="Ebling H."/>
            <person name="Edwards K."/>
            <person name="Eickbush T."/>
            <person name="Evans J.D."/>
            <person name="Filipski A."/>
            <person name="Findeiss S."/>
            <person name="Freyhult E."/>
            <person name="Fulton L."/>
            <person name="Fulton R."/>
            <person name="Garcia A.C."/>
            <person name="Gardiner A."/>
            <person name="Garfield D.A."/>
            <person name="Garvin B.E."/>
            <person name="Gibson G."/>
            <person name="Gilbert D."/>
            <person name="Gnerre S."/>
            <person name="Godfrey J."/>
            <person name="Good R."/>
            <person name="Gotea V."/>
            <person name="Gravely B."/>
            <person name="Greenberg A.J."/>
            <person name="Griffiths-Jones S."/>
            <person name="Gross S."/>
            <person name="Guigo R."/>
            <person name="Gustafson E.A."/>
            <person name="Haerty W."/>
            <person name="Hahn M.W."/>
            <person name="Halligan D.L."/>
            <person name="Halpern A.L."/>
            <person name="Halter G.M."/>
            <person name="Han M.V."/>
            <person name="Heger A."/>
            <person name="Hillier L."/>
            <person name="Hinrichs A.S."/>
            <person name="Holmes I."/>
            <person name="Hoskins R.A."/>
            <person name="Hubisz M.J."/>
            <person name="Hultmark D."/>
            <person name="Huntley M.A."/>
            <person name="Jaffe D.B."/>
            <person name="Jagadeeshan S."/>
            <person name="Jeck W.R."/>
            <person name="Johnson J."/>
            <person name="Jones C.D."/>
            <person name="Jordan W.C."/>
            <person name="Karpen G.H."/>
            <person name="Kataoka E."/>
            <person name="Keightley P.D."/>
            <person name="Kheradpour P."/>
            <person name="Kirkness E.F."/>
            <person name="Koerich L.B."/>
            <person name="Kristiansen K."/>
            <person name="Kudrna D."/>
            <person name="Kulathinal R.J."/>
            <person name="Kumar S."/>
            <person name="Kwok R."/>
            <person name="Lander E."/>
            <person name="Langley C.H."/>
            <person name="Lapoint R."/>
            <person name="Lazzaro B.P."/>
            <person name="Lee S.J."/>
            <person name="Levesque L."/>
            <person name="Li R."/>
            <person name="Lin C.F."/>
            <person name="Lin M.F."/>
            <person name="Lindblad-Toh K."/>
            <person name="Llopart A."/>
            <person name="Long M."/>
            <person name="Low L."/>
            <person name="Lozovsky E."/>
            <person name="Lu J."/>
            <person name="Luo M."/>
            <person name="Machado C.A."/>
            <person name="Makalowski W."/>
            <person name="Marzo M."/>
            <person name="Matsuda M."/>
            <person name="Matzkin L."/>
            <person name="McAllister B."/>
            <person name="McBride C.S."/>
            <person name="McKernan B."/>
            <person name="McKernan K."/>
            <person name="Mendez-Lago M."/>
            <person name="Minx P."/>
            <person name="Mollenhauer M.U."/>
            <person name="Montooth K."/>
            <person name="Mount S.M."/>
            <person name="Mu X."/>
            <person name="Myers E."/>
            <person name="Negre B."/>
            <person name="Newfeld S."/>
            <person name="Nielsen R."/>
            <person name="Noor M.A."/>
            <person name="O'Grady P."/>
            <person name="Pachter L."/>
            <person name="Papaceit M."/>
            <person name="Parisi M.J."/>
            <person name="Parisi M."/>
            <person name="Parts L."/>
            <person name="Pedersen J.S."/>
            <person name="Pesole G."/>
            <person name="Phillippy A.M."/>
            <person name="Ponting C.P."/>
            <person name="Pop M."/>
            <person name="Porcelli D."/>
            <person name="Powell J.R."/>
            <person name="Prohaska S."/>
            <person name="Pruitt K."/>
            <person name="Puig M."/>
            <person name="Quesneville H."/>
            <person name="Ram K.R."/>
            <person name="Rand D."/>
            <person name="Rasmussen M.D."/>
            <person name="Reed L.K."/>
            <person name="Reenan R."/>
            <person name="Reily A."/>
            <person name="Remington K.A."/>
            <person name="Rieger T.T."/>
            <person name="Ritchie M.G."/>
            <person name="Robin C."/>
            <person name="Rogers Y.H."/>
            <person name="Rohde C."/>
            <person name="Rozas J."/>
            <person name="Rubenfield M.J."/>
            <person name="Ruiz A."/>
            <person name="Russo S."/>
            <person name="Salzberg S.L."/>
            <person name="Sanchez-Gracia A."/>
            <person name="Saranga D.J."/>
            <person name="Sato H."/>
            <person name="Schaeffer S.W."/>
            <person name="Schatz M.C."/>
            <person name="Schlenke T."/>
            <person name="Schwartz R."/>
            <person name="Segarra C."/>
            <person name="Singh R.S."/>
            <person name="Sirot L."/>
            <person name="Sirota M."/>
            <person name="Sisneros N.B."/>
            <person name="Smith C.D."/>
            <person name="Smith T.F."/>
            <person name="Spieth J."/>
            <person name="Stage D.E."/>
            <person name="Stark A."/>
            <person name="Stephan W."/>
            <person name="Strausberg R.L."/>
            <person name="Strempel S."/>
            <person name="Sturgill D."/>
            <person name="Sutton G."/>
            <person name="Sutton G.G."/>
            <person name="Tao W."/>
            <person name="Teichmann S."/>
            <person name="Tobari Y.N."/>
            <person name="Tomimura Y."/>
            <person name="Tsolas J.M."/>
            <person name="Valente V.L."/>
            <person name="Venter E."/>
            <person name="Venter J.C."/>
            <person name="Vicario S."/>
            <person name="Vieira F.G."/>
            <person name="Vilella A.J."/>
            <person name="Villasante A."/>
            <person name="Walenz B."/>
            <person name="Wang J."/>
            <person name="Wasserman M."/>
            <person name="Watts T."/>
            <person name="Wilson D."/>
            <person name="Wilson R.K."/>
            <person name="Wing R.A."/>
            <person name="Wolfner M.F."/>
            <person name="Wong A."/>
            <person name="Wong G.K."/>
            <person name="Wu C.I."/>
            <person name="Wu G."/>
            <person name="Yamamoto D."/>
            <person name="Yang H.P."/>
            <person name="Yang S.P."/>
            <person name="Yorke J.A."/>
            <person name="Yoshida K."/>
            <person name="Zdobnov E."/>
            <person name="Zhang P."/>
            <person name="Zhang Y."/>
            <person name="Zimin A.V."/>
            <person name="Baldwin J."/>
            <person name="Abdouelleil A."/>
            <person name="Abdulkadir J."/>
            <person name="Abebe A."/>
            <person name="Abera B."/>
            <person name="Abreu J."/>
            <person name="Acer S.C."/>
            <person name="Aftuck L."/>
            <person name="Alexander A."/>
            <person name="An P."/>
            <person name="Anderson E."/>
            <person name="Anderson S."/>
            <person name="Arachi H."/>
            <person name="Azer M."/>
            <person name="Bachantsang P."/>
            <person name="Barry A."/>
            <person name="Bayul T."/>
            <person name="Berlin A."/>
            <person name="Bessette D."/>
            <person name="Bloom T."/>
            <person name="Blye J."/>
            <person name="Boguslavskiy L."/>
            <person name="Bonnet C."/>
            <person name="Boukhgalter B."/>
            <person name="Bourzgui I."/>
            <person name="Brown A."/>
            <person name="Cahill P."/>
            <person name="Channer S."/>
            <person name="Cheshatsang Y."/>
            <person name="Chuda L."/>
            <person name="Citroen M."/>
            <person name="Collymore A."/>
            <person name="Cooke P."/>
            <person name="Costello M."/>
            <person name="D'Aco K."/>
            <person name="Daza R."/>
            <person name="De Haan G."/>
            <person name="DeGray S."/>
            <person name="DeMaso C."/>
            <person name="Dhargay N."/>
            <person name="Dooley K."/>
            <person name="Dooley E."/>
            <person name="Doricent M."/>
            <person name="Dorje P."/>
            <person name="Dorjee K."/>
            <person name="Dupes A."/>
            <person name="Elong R."/>
            <person name="Falk J."/>
            <person name="Farina A."/>
            <person name="Faro S."/>
            <person name="Ferguson D."/>
            <person name="Fisher S."/>
            <person name="Foley C.D."/>
            <person name="Franke A."/>
            <person name="Friedrich D."/>
            <person name="Gadbois L."/>
            <person name="Gearin G."/>
            <person name="Gearin C.R."/>
            <person name="Giannoukos G."/>
            <person name="Goode T."/>
            <person name="Graham J."/>
            <person name="Grandbois E."/>
            <person name="Grewal S."/>
            <person name="Gyaltsen K."/>
            <person name="Hafez N."/>
            <person name="Hagos B."/>
            <person name="Hall J."/>
            <person name="Henson C."/>
            <person name="Hollinger A."/>
            <person name="Honan T."/>
            <person name="Huard M.D."/>
            <person name="Hughes L."/>
            <person name="Hurhula B."/>
            <person name="Husby M.E."/>
            <person name="Kamat A."/>
            <person name="Kanga B."/>
            <person name="Kashin S."/>
            <person name="Khazanovich D."/>
            <person name="Kisner P."/>
            <person name="Lance K."/>
            <person name="Lara M."/>
            <person name="Lee W."/>
            <person name="Lennon N."/>
            <person name="Letendre F."/>
            <person name="LeVine R."/>
            <person name="Lipovsky A."/>
            <person name="Liu X."/>
            <person name="Liu J."/>
            <person name="Liu S."/>
            <person name="Lokyitsang T."/>
            <person name="Lokyitsang Y."/>
            <person name="Lubonja R."/>
            <person name="Lui A."/>
            <person name="MacDonald P."/>
            <person name="Magnisalis V."/>
            <person name="Maru K."/>
            <person name="Matthews C."/>
            <person name="McCusker W."/>
            <person name="McDonough S."/>
            <person name="Mehta T."/>
            <person name="Meldrim J."/>
            <person name="Meneus L."/>
            <person name="Mihai O."/>
            <person name="Mihalev A."/>
            <person name="Mihova T."/>
            <person name="Mittelman R."/>
            <person name="Mlenga V."/>
            <person name="Montmayeur A."/>
            <person name="Mulrain L."/>
            <person name="Navidi A."/>
            <person name="Naylor J."/>
            <person name="Negash T."/>
            <person name="Nguyen T."/>
            <person name="Nguyen N."/>
            <person name="Nicol R."/>
            <person name="Norbu C."/>
            <person name="Norbu N."/>
            <person name="Novod N."/>
            <person name="O'Neill B."/>
            <person name="Osman S."/>
            <person name="Markiewicz E."/>
            <person name="Oyono O.L."/>
            <person name="Patti C."/>
            <person name="Phunkhang P."/>
            <person name="Pierre F."/>
            <person name="Priest M."/>
            <person name="Raghuraman S."/>
            <person name="Rege F."/>
            <person name="Reyes R."/>
            <person name="Rise C."/>
            <person name="Rogov P."/>
            <person name="Ross K."/>
            <person name="Ryan E."/>
            <person name="Settipalli S."/>
            <person name="Shea T."/>
            <person name="Sherpa N."/>
            <person name="Shi L."/>
            <person name="Shih D."/>
            <person name="Sparrow T."/>
            <person name="Spaulding J."/>
            <person name="Stalker J."/>
            <person name="Stange-Thomann N."/>
            <person name="Stavropoulos S."/>
            <person name="Stone C."/>
            <person name="Strader C."/>
            <person name="Tesfaye S."/>
            <person name="Thomson T."/>
            <person name="Thoulutsang Y."/>
            <person name="Thoulutsang D."/>
            <person name="Topham K."/>
            <person name="Topping I."/>
            <person name="Tsamla T."/>
            <person name="Vassiliev H."/>
            <person name="Vo A."/>
            <person name="Wangchuk T."/>
            <person name="Wangdi T."/>
            <person name="Weiand M."/>
            <person name="Wilkinson J."/>
            <person name="Wilson A."/>
            <person name="Yadav S."/>
            <person name="Young G."/>
            <person name="Yu Q."/>
            <person name="Zembek L."/>
            <person name="Zhong D."/>
            <person name="Zimmer A."/>
            <person name="Zwirko Z."/>
            <person name="Jaffe D.B."/>
            <person name="Alvarez P."/>
            <person name="Brockman W."/>
            <person name="Butler J."/>
            <person name="Chin C."/>
            <person name="Gnerre S."/>
            <person name="Grabherr M."/>
            <person name="Kleber M."/>
            <person name="Mauceli E."/>
            <person name="MacCallum I."/>
        </authorList>
    </citation>
    <scope>NUCLEOTIDE SEQUENCE [LARGE SCALE GENOMIC DNA]</scope>
    <source>
        <strain evidence="2">Tucson 15010-1051.87</strain>
    </source>
</reference>
<dbReference type="OMA" id="ETLWENC"/>
<dbReference type="STRING" id="7244.B4MFN9"/>
<proteinExistence type="predicted"/>
<keyword evidence="2" id="KW-1185">Reference proteome</keyword>
<dbReference type="OrthoDB" id="10059103at2759"/>
<protein>
    <submittedName>
        <fullName evidence="1">Uncharacterized protein</fullName>
    </submittedName>
</protein>
<gene>
    <name evidence="1" type="primary">Dvir\GJ15083</name>
    <name evidence="1" type="ORF">Dvir_GJ15083</name>
</gene>
<dbReference type="EMBL" id="CH940667">
    <property type="protein sequence ID" value="EDW57210.1"/>
    <property type="molecule type" value="Genomic_DNA"/>
</dbReference>
<organism evidence="1 2">
    <name type="scientific">Drosophila virilis</name>
    <name type="common">Fruit fly</name>
    <dbReference type="NCBI Taxonomy" id="7244"/>
    <lineage>
        <taxon>Eukaryota</taxon>
        <taxon>Metazoa</taxon>
        <taxon>Ecdysozoa</taxon>
        <taxon>Arthropoda</taxon>
        <taxon>Hexapoda</taxon>
        <taxon>Insecta</taxon>
        <taxon>Pterygota</taxon>
        <taxon>Neoptera</taxon>
        <taxon>Endopterygota</taxon>
        <taxon>Diptera</taxon>
        <taxon>Brachycera</taxon>
        <taxon>Muscomorpha</taxon>
        <taxon>Ephydroidea</taxon>
        <taxon>Drosophilidae</taxon>
        <taxon>Drosophila</taxon>
    </lineage>
</organism>
<dbReference type="AlphaFoldDB" id="B4MFN9"/>
<dbReference type="InParanoid" id="B4MFN9"/>
<accession>B4MFN9</accession>
<evidence type="ECO:0000313" key="2">
    <source>
        <dbReference type="Proteomes" id="UP000008792"/>
    </source>
</evidence>
<dbReference type="HOGENOM" id="CLU_068137_1_0_1"/>